<dbReference type="Proteomes" id="UP000184310">
    <property type="component" value="Unassembled WGS sequence"/>
</dbReference>
<proteinExistence type="predicted"/>
<dbReference type="InterPro" id="IPR016787">
    <property type="entry name" value="UCP021328"/>
</dbReference>
<keyword evidence="3" id="KW-1185">Reference proteome</keyword>
<sequence length="140" mass="16600">MISVIKLTVLFENPFWIGVFEAYEDEIYKVCKVTFGPEPKDEDVIELVLRNFYSLSFSSGTKAEDKDILEKHENPKRLQRRLKREATVSGIGTKAQIALKQQHEEKKIECKKNSKLRKEEELERKFQIKHMKRREKHKGH</sequence>
<feature type="region of interest" description="Disordered" evidence="1">
    <location>
        <begin position="101"/>
        <end position="140"/>
    </location>
</feature>
<feature type="compositionally biased region" description="Basic and acidic residues" evidence="1">
    <location>
        <begin position="101"/>
        <end position="126"/>
    </location>
</feature>
<name>A0A1M6QWV2_9CLOT</name>
<dbReference type="EMBL" id="FQZB01000015">
    <property type="protein sequence ID" value="SHK24547.1"/>
    <property type="molecule type" value="Genomic_DNA"/>
</dbReference>
<dbReference type="AlphaFoldDB" id="A0A1M6QWV2"/>
<organism evidence="2 3">
    <name type="scientific">Clostridium cavendishii DSM 21758</name>
    <dbReference type="NCBI Taxonomy" id="1121302"/>
    <lineage>
        <taxon>Bacteria</taxon>
        <taxon>Bacillati</taxon>
        <taxon>Bacillota</taxon>
        <taxon>Clostridia</taxon>
        <taxon>Eubacteriales</taxon>
        <taxon>Clostridiaceae</taxon>
        <taxon>Clostridium</taxon>
    </lineage>
</organism>
<dbReference type="PIRSF" id="PIRSF021328">
    <property type="entry name" value="UCP021328"/>
    <property type="match status" value="1"/>
</dbReference>
<dbReference type="Pfam" id="PF11208">
    <property type="entry name" value="DUF2992"/>
    <property type="match status" value="1"/>
</dbReference>
<feature type="compositionally biased region" description="Basic residues" evidence="1">
    <location>
        <begin position="127"/>
        <end position="140"/>
    </location>
</feature>
<accession>A0A1M6QWV2</accession>
<dbReference type="OrthoDB" id="4570726at2"/>
<dbReference type="RefSeq" id="WP_072990855.1">
    <property type="nucleotide sequence ID" value="NZ_FQZB01000015.1"/>
</dbReference>
<evidence type="ECO:0000313" key="3">
    <source>
        <dbReference type="Proteomes" id="UP000184310"/>
    </source>
</evidence>
<reference evidence="2 3" key="1">
    <citation type="submission" date="2016-11" db="EMBL/GenBank/DDBJ databases">
        <authorList>
            <person name="Jaros S."/>
            <person name="Januszkiewicz K."/>
            <person name="Wedrychowicz H."/>
        </authorList>
    </citation>
    <scope>NUCLEOTIDE SEQUENCE [LARGE SCALE GENOMIC DNA]</scope>
    <source>
        <strain evidence="2 3">DSM 21758</strain>
    </source>
</reference>
<dbReference type="STRING" id="1121302.SAMN02745163_03477"/>
<evidence type="ECO:0008006" key="4">
    <source>
        <dbReference type="Google" id="ProtNLM"/>
    </source>
</evidence>
<evidence type="ECO:0000313" key="2">
    <source>
        <dbReference type="EMBL" id="SHK24547.1"/>
    </source>
</evidence>
<gene>
    <name evidence="2" type="ORF">SAMN02745163_03477</name>
</gene>
<protein>
    <recommendedName>
        <fullName evidence="4">DUF2992 family protein</fullName>
    </recommendedName>
</protein>
<evidence type="ECO:0000256" key="1">
    <source>
        <dbReference type="SAM" id="MobiDB-lite"/>
    </source>
</evidence>